<dbReference type="AlphaFoldDB" id="A0A9X5I2Z9"/>
<dbReference type="OrthoDB" id="9797252at2"/>
<dbReference type="InterPro" id="IPR029063">
    <property type="entry name" value="SAM-dependent_MTases_sf"/>
</dbReference>
<protein>
    <submittedName>
        <fullName evidence="5">Class I SAM-dependent methyltransferase</fullName>
    </submittedName>
</protein>
<dbReference type="GO" id="GO:0008757">
    <property type="term" value="F:S-adenosylmethionine-dependent methyltransferase activity"/>
    <property type="evidence" value="ECO:0007669"/>
    <property type="project" value="InterPro"/>
</dbReference>
<dbReference type="Gene3D" id="3.40.50.150">
    <property type="entry name" value="Vaccinia Virus protein VP39"/>
    <property type="match status" value="1"/>
</dbReference>
<organism evidence="5 6">
    <name type="scientific">Scytonema millei VB511283</name>
    <dbReference type="NCBI Taxonomy" id="1245923"/>
    <lineage>
        <taxon>Bacteria</taxon>
        <taxon>Bacillati</taxon>
        <taxon>Cyanobacteriota</taxon>
        <taxon>Cyanophyceae</taxon>
        <taxon>Nostocales</taxon>
        <taxon>Scytonemataceae</taxon>
        <taxon>Scytonema</taxon>
    </lineage>
</organism>
<evidence type="ECO:0000256" key="3">
    <source>
        <dbReference type="ARBA" id="ARBA00022679"/>
    </source>
</evidence>
<evidence type="ECO:0000313" key="6">
    <source>
        <dbReference type="Proteomes" id="UP000031532"/>
    </source>
</evidence>
<dbReference type="InterPro" id="IPR051052">
    <property type="entry name" value="Diverse_substrate_MTase"/>
</dbReference>
<dbReference type="GO" id="GO:0032259">
    <property type="term" value="P:methylation"/>
    <property type="evidence" value="ECO:0007669"/>
    <property type="project" value="UniProtKB-KW"/>
</dbReference>
<accession>A0A9X5I2Z9</accession>
<dbReference type="PANTHER" id="PTHR44942:SF4">
    <property type="entry name" value="METHYLTRANSFERASE TYPE 11 DOMAIN-CONTAINING PROTEIN"/>
    <property type="match status" value="1"/>
</dbReference>
<evidence type="ECO:0000313" key="5">
    <source>
        <dbReference type="EMBL" id="NHC33943.1"/>
    </source>
</evidence>
<comment type="caution">
    <text evidence="5">The sequence shown here is derived from an EMBL/GenBank/DDBJ whole genome shotgun (WGS) entry which is preliminary data.</text>
</comment>
<dbReference type="CDD" id="cd02440">
    <property type="entry name" value="AdoMet_MTases"/>
    <property type="match status" value="1"/>
</dbReference>
<dbReference type="Pfam" id="PF08241">
    <property type="entry name" value="Methyltransf_11"/>
    <property type="match status" value="1"/>
</dbReference>
<dbReference type="EMBL" id="JTJC03000001">
    <property type="protein sequence ID" value="NHC33943.1"/>
    <property type="molecule type" value="Genomic_DNA"/>
</dbReference>
<keyword evidence="3" id="KW-0808">Transferase</keyword>
<evidence type="ECO:0000256" key="2">
    <source>
        <dbReference type="ARBA" id="ARBA00022603"/>
    </source>
</evidence>
<evidence type="ECO:0000256" key="1">
    <source>
        <dbReference type="ARBA" id="ARBA00008361"/>
    </source>
</evidence>
<sequence length="278" mass="31216">MTIANNSAYYEIDPLSAFSERGVDYAKYRPTYPPNVIDTILKELGEPSQLAAADVGAGTGIASRLLAERGIHVWAIEPNTSMRSAAQNHPLVKFCDASAEHTHLPTASVDLITSFQAFHWFNPQPTLAEFHRILKPSGRLAIAWNQRAADDEFSVEFDRLVKASMSELPTTKPQNSVARVLMSSPKFGRVRRHTFTYKHELDLVGTIGYALSKSFVPQEGAAHRQLLMDLQELHARWADERGMVSFVYHTTLYLAQPQHGLNKLRRLFSNWLIAGSRE</sequence>
<keyword evidence="6" id="KW-1185">Reference proteome</keyword>
<evidence type="ECO:0000259" key="4">
    <source>
        <dbReference type="Pfam" id="PF08241"/>
    </source>
</evidence>
<keyword evidence="2 5" id="KW-0489">Methyltransferase</keyword>
<dbReference type="RefSeq" id="WP_039715412.1">
    <property type="nucleotide sequence ID" value="NZ_JTJC03000001.1"/>
</dbReference>
<comment type="similarity">
    <text evidence="1">Belongs to the methyltransferase superfamily.</text>
</comment>
<dbReference type="PANTHER" id="PTHR44942">
    <property type="entry name" value="METHYLTRANSF_11 DOMAIN-CONTAINING PROTEIN"/>
    <property type="match status" value="1"/>
</dbReference>
<dbReference type="SUPFAM" id="SSF53335">
    <property type="entry name" value="S-adenosyl-L-methionine-dependent methyltransferases"/>
    <property type="match status" value="1"/>
</dbReference>
<gene>
    <name evidence="5" type="ORF">QH73_0004565</name>
</gene>
<reference evidence="5 6" key="1">
    <citation type="journal article" date="2015" name="Genome Announc.">
        <title>Draft Genome Sequence of the Terrestrial Cyanobacterium Scytonema millei VB511283, Isolated from Eastern India.</title>
        <authorList>
            <person name="Sen D."/>
            <person name="Chandrababunaidu M.M."/>
            <person name="Singh D."/>
            <person name="Sanghi N."/>
            <person name="Ghorai A."/>
            <person name="Mishra G.P."/>
            <person name="Madduluri M."/>
            <person name="Adhikary S.P."/>
            <person name="Tripathy S."/>
        </authorList>
    </citation>
    <scope>NUCLEOTIDE SEQUENCE [LARGE SCALE GENOMIC DNA]</scope>
    <source>
        <strain evidence="5 6">VB511283</strain>
    </source>
</reference>
<feature type="domain" description="Methyltransferase type 11" evidence="4">
    <location>
        <begin position="54"/>
        <end position="142"/>
    </location>
</feature>
<name>A0A9X5I2Z9_9CYAN</name>
<dbReference type="Proteomes" id="UP000031532">
    <property type="component" value="Unassembled WGS sequence"/>
</dbReference>
<proteinExistence type="inferred from homology"/>
<dbReference type="InterPro" id="IPR013216">
    <property type="entry name" value="Methyltransf_11"/>
</dbReference>